<evidence type="ECO:0000256" key="3">
    <source>
        <dbReference type="SAM" id="Phobius"/>
    </source>
</evidence>
<dbReference type="PANTHER" id="PTHR31662:SF39">
    <property type="match status" value="1"/>
</dbReference>
<keyword evidence="7" id="KW-1185">Reference proteome</keyword>
<dbReference type="InterPro" id="IPR053932">
    <property type="entry name" value="GeBP-like_DBD"/>
</dbReference>
<dbReference type="PANTHER" id="PTHR31662">
    <property type="entry name" value="BNAANNG10740D PROTEIN-RELATED"/>
    <property type="match status" value="1"/>
</dbReference>
<evidence type="ECO:0000313" key="6">
    <source>
        <dbReference type="EMBL" id="WOG95679.1"/>
    </source>
</evidence>
<dbReference type="GO" id="GO:0005634">
    <property type="term" value="C:nucleus"/>
    <property type="evidence" value="ECO:0007669"/>
    <property type="project" value="TreeGrafter"/>
</dbReference>
<dbReference type="STRING" id="79200.A0A165A555"/>
<dbReference type="Gramene" id="KZM96928">
    <property type="protein sequence ID" value="KZM96928"/>
    <property type="gene ID" value="DCAR_015710"/>
</dbReference>
<reference evidence="6" key="2">
    <citation type="submission" date="2022-03" db="EMBL/GenBank/DDBJ databases">
        <title>Draft title - Genomic analysis of global carrot germplasm unveils the trajectory of domestication and the origin of high carotenoid orange carrot.</title>
        <authorList>
            <person name="Iorizzo M."/>
            <person name="Ellison S."/>
            <person name="Senalik D."/>
            <person name="Macko-Podgorni A."/>
            <person name="Grzebelus D."/>
            <person name="Bostan H."/>
            <person name="Rolling W."/>
            <person name="Curaba J."/>
            <person name="Simon P."/>
        </authorList>
    </citation>
    <scope>NUCLEOTIDE SEQUENCE</scope>
    <source>
        <tissue evidence="6">Leaf</tissue>
    </source>
</reference>
<dbReference type="Pfam" id="PF04504">
    <property type="entry name" value="GeBP-like_DBD"/>
    <property type="match status" value="1"/>
</dbReference>
<feature type="compositionally biased region" description="Low complexity" evidence="2">
    <location>
        <begin position="9"/>
        <end position="21"/>
    </location>
</feature>
<reference evidence="5" key="1">
    <citation type="journal article" date="2016" name="Nat. Genet.">
        <title>A high-quality carrot genome assembly provides new insights into carotenoid accumulation and asterid genome evolution.</title>
        <authorList>
            <person name="Iorizzo M."/>
            <person name="Ellison S."/>
            <person name="Senalik D."/>
            <person name="Zeng P."/>
            <person name="Satapoomin P."/>
            <person name="Huang J."/>
            <person name="Bowman M."/>
            <person name="Iovene M."/>
            <person name="Sanseverino W."/>
            <person name="Cavagnaro P."/>
            <person name="Yildiz M."/>
            <person name="Macko-Podgorni A."/>
            <person name="Moranska E."/>
            <person name="Grzebelus E."/>
            <person name="Grzebelus D."/>
            <person name="Ashrafi H."/>
            <person name="Zheng Z."/>
            <person name="Cheng S."/>
            <person name="Spooner D."/>
            <person name="Van Deynze A."/>
            <person name="Simon P."/>
        </authorList>
    </citation>
    <scope>NUCLEOTIDE SEQUENCE [LARGE SCALE GENOMIC DNA]</scope>
    <source>
        <tissue evidence="5">Leaf</tissue>
    </source>
</reference>
<comment type="similarity">
    <text evidence="1">Belongs to the GeBP family.</text>
</comment>
<name>A0A165A555_DAUCS</name>
<sequence length="255" mass="28603">MAQPQYLPSSSSKSESLVQEISSDDFGSNSGSESQQLTKTPYDNVSPALKKPTSPLKPNAKPPSIKAELVSRVFTKEDEIALVEGMIEFKETNQGNLSLNMAAFRSFVKDSLSCIVSQKQLLSKISKLKQKFLVNVSKLQNGEDPMSWRPHDYKLFELSRDILGSEVLGGMEKDNKDDHVASKTEEEPVLWWSLYPCLCVSLESVNVAKLVGAGPYLLLSMVVCLVYQLSFPVSFWDLCMLFILFALYFEMMRFS</sequence>
<evidence type="ECO:0000259" key="4">
    <source>
        <dbReference type="Pfam" id="PF04504"/>
    </source>
</evidence>
<dbReference type="InterPro" id="IPR007592">
    <property type="entry name" value="GEBP"/>
</dbReference>
<feature type="region of interest" description="Disordered" evidence="2">
    <location>
        <begin position="1"/>
        <end position="63"/>
    </location>
</feature>
<feature type="domain" description="Glabrous enhancer-binding protein-like DBD" evidence="4">
    <location>
        <begin position="71"/>
        <end position="162"/>
    </location>
</feature>
<organism evidence="5">
    <name type="scientific">Daucus carota subsp. sativus</name>
    <name type="common">Carrot</name>
    <dbReference type="NCBI Taxonomy" id="79200"/>
    <lineage>
        <taxon>Eukaryota</taxon>
        <taxon>Viridiplantae</taxon>
        <taxon>Streptophyta</taxon>
        <taxon>Embryophyta</taxon>
        <taxon>Tracheophyta</taxon>
        <taxon>Spermatophyta</taxon>
        <taxon>Magnoliopsida</taxon>
        <taxon>eudicotyledons</taxon>
        <taxon>Gunneridae</taxon>
        <taxon>Pentapetalae</taxon>
        <taxon>asterids</taxon>
        <taxon>campanulids</taxon>
        <taxon>Apiales</taxon>
        <taxon>Apiaceae</taxon>
        <taxon>Apioideae</taxon>
        <taxon>Scandiceae</taxon>
        <taxon>Daucinae</taxon>
        <taxon>Daucus</taxon>
        <taxon>Daucus sect. Daucus</taxon>
    </lineage>
</organism>
<dbReference type="AlphaFoldDB" id="A0A165A555"/>
<dbReference type="Proteomes" id="UP000077755">
    <property type="component" value="Chromosome 4"/>
</dbReference>
<accession>A0A165A555</accession>
<dbReference type="GO" id="GO:0006355">
    <property type="term" value="P:regulation of DNA-templated transcription"/>
    <property type="evidence" value="ECO:0007669"/>
    <property type="project" value="InterPro"/>
</dbReference>
<evidence type="ECO:0000313" key="7">
    <source>
        <dbReference type="Proteomes" id="UP000077755"/>
    </source>
</evidence>
<evidence type="ECO:0000313" key="5">
    <source>
        <dbReference type="EMBL" id="KZM96928.1"/>
    </source>
</evidence>
<keyword evidence="3" id="KW-0472">Membrane</keyword>
<gene>
    <name evidence="5" type="ORF">DCAR_015710</name>
    <name evidence="6" type="ORF">DCAR_0415006</name>
</gene>
<keyword evidence="3" id="KW-0812">Transmembrane</keyword>
<dbReference type="EMBL" id="LNRQ01000004">
    <property type="protein sequence ID" value="KZM96928.1"/>
    <property type="molecule type" value="Genomic_DNA"/>
</dbReference>
<feature type="transmembrane region" description="Helical" evidence="3">
    <location>
        <begin position="216"/>
        <end position="249"/>
    </location>
</feature>
<dbReference type="EMBL" id="CP093346">
    <property type="protein sequence ID" value="WOG95679.1"/>
    <property type="molecule type" value="Genomic_DNA"/>
</dbReference>
<evidence type="ECO:0000256" key="2">
    <source>
        <dbReference type="SAM" id="MobiDB-lite"/>
    </source>
</evidence>
<proteinExistence type="inferred from homology"/>
<protein>
    <recommendedName>
        <fullName evidence="4">Glabrous enhancer-binding protein-like DBD domain-containing protein</fullName>
    </recommendedName>
</protein>
<evidence type="ECO:0000256" key="1">
    <source>
        <dbReference type="ARBA" id="ARBA00010820"/>
    </source>
</evidence>
<feature type="compositionally biased region" description="Polar residues" evidence="2">
    <location>
        <begin position="25"/>
        <end position="43"/>
    </location>
</feature>
<keyword evidence="3" id="KW-1133">Transmembrane helix</keyword>